<evidence type="ECO:0000256" key="15">
    <source>
        <dbReference type="PIRSR" id="PIRSR038945-2"/>
    </source>
</evidence>
<sequence>MTTRVSPATAYTTPNNYVQDRTKWSGLIEAYRSFLPVSDQTPVVTLHEGNTPLIPAYSLSERVGRGVKVYVKYDGLNPTGSFKDRGMTMAISKAKEDGAKAVICASTGNTSAAASAYAVRAGLKAFVLIPDGYVALGKLAQALLYGAEVIAIDGNFDDCFNLVRDIAHKYPVTLVNSVNPYRLEGQKTAAFEVVDQLGDAPDWLCIPVGNAGNISAYWMGFCQYHQHQKCEKLPRMMGFQAVGSAPIVEGHPVKSPNTVATAIRIGNPANWKRALAVEDASQGEFNAVTDEEILEAYRILAREEGVFCEPASAASVAGLLKVKDQIPNNATVVCVLTGNGLKDPQSAIDHAQAQVKAGVASELESVAQVMGF</sequence>
<evidence type="ECO:0000256" key="4">
    <source>
        <dbReference type="ARBA" id="ARBA00005517"/>
    </source>
</evidence>
<evidence type="ECO:0000256" key="8">
    <source>
        <dbReference type="ARBA" id="ARBA00022697"/>
    </source>
</evidence>
<evidence type="ECO:0000256" key="1">
    <source>
        <dbReference type="ARBA" id="ARBA00001933"/>
    </source>
</evidence>
<dbReference type="InterPro" id="IPR004450">
    <property type="entry name" value="Thr_synthase-like"/>
</dbReference>
<dbReference type="AlphaFoldDB" id="A0A5B8NKZ3"/>
<dbReference type="EC" id="4.2.3.1" evidence="5 12"/>
<accession>A0A5B8NKZ3</accession>
<dbReference type="InterPro" id="IPR026260">
    <property type="entry name" value="Thr_Synthase_bac/arc"/>
</dbReference>
<protein>
    <recommendedName>
        <fullName evidence="6 12">Threonine synthase</fullName>
        <ecNumber evidence="5 12">4.2.3.1</ecNumber>
    </recommendedName>
</protein>
<evidence type="ECO:0000256" key="7">
    <source>
        <dbReference type="ARBA" id="ARBA00022605"/>
    </source>
</evidence>
<evidence type="ECO:0000256" key="13">
    <source>
        <dbReference type="PIRNR" id="PIRNR038945"/>
    </source>
</evidence>
<gene>
    <name evidence="17" type="ORF">FRE64_02935</name>
</gene>
<keyword evidence="18" id="KW-1185">Reference proteome</keyword>
<evidence type="ECO:0000256" key="6">
    <source>
        <dbReference type="ARBA" id="ARBA00018679"/>
    </source>
</evidence>
<dbReference type="OrthoDB" id="9778118at2"/>
<evidence type="ECO:0000256" key="5">
    <source>
        <dbReference type="ARBA" id="ARBA00013028"/>
    </source>
</evidence>
<dbReference type="PIRSF" id="PIRSF038945">
    <property type="entry name" value="Thr_synthase"/>
    <property type="match status" value="1"/>
</dbReference>
<feature type="modified residue" description="N6-(pyridoxal phosphate)lysine" evidence="15">
    <location>
        <position position="83"/>
    </location>
</feature>
<comment type="cofactor">
    <cofactor evidence="1 13 14">
        <name>pyridoxal 5'-phosphate</name>
        <dbReference type="ChEBI" id="CHEBI:597326"/>
    </cofactor>
</comment>
<feature type="binding site" evidence="14">
    <location>
        <position position="109"/>
    </location>
    <ligand>
        <name>pyridoxal 5'-phosphate</name>
        <dbReference type="ChEBI" id="CHEBI:597326"/>
    </ligand>
</feature>
<dbReference type="InterPro" id="IPR001926">
    <property type="entry name" value="TrpB-like_PALP"/>
</dbReference>
<dbReference type="NCBIfam" id="TIGR00260">
    <property type="entry name" value="thrC"/>
    <property type="match status" value="1"/>
</dbReference>
<dbReference type="UniPathway" id="UPA00050">
    <property type="reaction ID" value="UER00065"/>
</dbReference>
<evidence type="ECO:0000256" key="12">
    <source>
        <dbReference type="NCBIfam" id="TIGR00260"/>
    </source>
</evidence>
<evidence type="ECO:0000256" key="9">
    <source>
        <dbReference type="ARBA" id="ARBA00022898"/>
    </source>
</evidence>
<evidence type="ECO:0000256" key="14">
    <source>
        <dbReference type="PIRSR" id="PIRSR038945-1"/>
    </source>
</evidence>
<dbReference type="FunFam" id="3.40.50.1100:FF:000014">
    <property type="entry name" value="Threonine synthase"/>
    <property type="match status" value="1"/>
</dbReference>
<dbReference type="Proteomes" id="UP000318453">
    <property type="component" value="Chromosome"/>
</dbReference>
<keyword evidence="10 13" id="KW-0456">Lyase</keyword>
<dbReference type="InterPro" id="IPR036052">
    <property type="entry name" value="TrpB-like_PALP_sf"/>
</dbReference>
<dbReference type="InterPro" id="IPR050147">
    <property type="entry name" value="Ser/Thr_Dehydratase"/>
</dbReference>
<comment type="pathway">
    <text evidence="3 13">Amino-acid biosynthesis; L-threonine biosynthesis; L-threonine from L-aspartate: step 5/5.</text>
</comment>
<keyword evidence="9 13" id="KW-0663">Pyridoxal phosphate</keyword>
<reference evidence="17" key="1">
    <citation type="submission" date="2019-08" db="EMBL/GenBank/DDBJ databases">
        <title>Carotenoids and Carotenoid Binding Proteins in the Halophilic Cyanobacterium Euhalothece sp. ZM00.</title>
        <authorList>
            <person name="Cho S.M."/>
            <person name="Song J.Y."/>
            <person name="Park Y.-I."/>
        </authorList>
    </citation>
    <scope>NUCLEOTIDE SEQUENCE [LARGE SCALE GENOMIC DNA]</scope>
    <source>
        <strain evidence="17">Z-M001</strain>
    </source>
</reference>
<dbReference type="GO" id="GO:0009088">
    <property type="term" value="P:threonine biosynthetic process"/>
    <property type="evidence" value="ECO:0007669"/>
    <property type="project" value="UniProtKB-UniRule"/>
</dbReference>
<proteinExistence type="inferred from homology"/>
<dbReference type="GO" id="GO:0030170">
    <property type="term" value="F:pyridoxal phosphate binding"/>
    <property type="evidence" value="ECO:0007669"/>
    <property type="project" value="InterPro"/>
</dbReference>
<dbReference type="GO" id="GO:0009097">
    <property type="term" value="P:isoleucine biosynthetic process"/>
    <property type="evidence" value="ECO:0007669"/>
    <property type="project" value="TreeGrafter"/>
</dbReference>
<evidence type="ECO:0000256" key="11">
    <source>
        <dbReference type="ARBA" id="ARBA00049144"/>
    </source>
</evidence>
<feature type="binding site" evidence="14">
    <location>
        <begin position="209"/>
        <end position="213"/>
    </location>
    <ligand>
        <name>pyridoxal 5'-phosphate</name>
        <dbReference type="ChEBI" id="CHEBI:597326"/>
    </ligand>
</feature>
<evidence type="ECO:0000313" key="18">
    <source>
        <dbReference type="Proteomes" id="UP000318453"/>
    </source>
</evidence>
<evidence type="ECO:0000313" key="17">
    <source>
        <dbReference type="EMBL" id="QDZ38985.1"/>
    </source>
</evidence>
<dbReference type="Gene3D" id="3.40.50.1100">
    <property type="match status" value="2"/>
</dbReference>
<dbReference type="SUPFAM" id="SSF53686">
    <property type="entry name" value="Tryptophan synthase beta subunit-like PLP-dependent enzymes"/>
    <property type="match status" value="1"/>
</dbReference>
<dbReference type="GO" id="GO:0004794">
    <property type="term" value="F:threonine deaminase activity"/>
    <property type="evidence" value="ECO:0007669"/>
    <property type="project" value="TreeGrafter"/>
</dbReference>
<dbReference type="CDD" id="cd01563">
    <property type="entry name" value="Thr-synth_1"/>
    <property type="match status" value="1"/>
</dbReference>
<keyword evidence="8 13" id="KW-0791">Threonine biosynthesis</keyword>
<dbReference type="GO" id="GO:0006565">
    <property type="term" value="P:L-serine catabolic process"/>
    <property type="evidence" value="ECO:0007669"/>
    <property type="project" value="TreeGrafter"/>
</dbReference>
<organism evidence="17 18">
    <name type="scientific">Euhalothece natronophila Z-M001</name>
    <dbReference type="NCBI Taxonomy" id="522448"/>
    <lineage>
        <taxon>Bacteria</taxon>
        <taxon>Bacillati</taxon>
        <taxon>Cyanobacteriota</taxon>
        <taxon>Cyanophyceae</taxon>
        <taxon>Oscillatoriophycideae</taxon>
        <taxon>Chroococcales</taxon>
        <taxon>Halothecacae</taxon>
        <taxon>Halothece cluster</taxon>
        <taxon>Euhalothece</taxon>
    </lineage>
</organism>
<dbReference type="PROSITE" id="PS00165">
    <property type="entry name" value="DEHYDRATASE_SER_THR"/>
    <property type="match status" value="1"/>
</dbReference>
<evidence type="ECO:0000259" key="16">
    <source>
        <dbReference type="PROSITE" id="PS50206"/>
    </source>
</evidence>
<dbReference type="GO" id="GO:0004795">
    <property type="term" value="F:threonine synthase activity"/>
    <property type="evidence" value="ECO:0007669"/>
    <property type="project" value="UniProtKB-UniRule"/>
</dbReference>
<evidence type="ECO:0000256" key="10">
    <source>
        <dbReference type="ARBA" id="ARBA00023239"/>
    </source>
</evidence>
<evidence type="ECO:0000256" key="3">
    <source>
        <dbReference type="ARBA" id="ARBA00004979"/>
    </source>
</evidence>
<dbReference type="InterPro" id="IPR001763">
    <property type="entry name" value="Rhodanese-like_dom"/>
</dbReference>
<dbReference type="PANTHER" id="PTHR48078">
    <property type="entry name" value="THREONINE DEHYDRATASE, MITOCHONDRIAL-RELATED"/>
    <property type="match status" value="1"/>
</dbReference>
<dbReference type="EMBL" id="CP042326">
    <property type="protein sequence ID" value="QDZ38985.1"/>
    <property type="molecule type" value="Genomic_DNA"/>
</dbReference>
<dbReference type="PANTHER" id="PTHR48078:SF6">
    <property type="entry name" value="L-THREONINE DEHYDRATASE CATABOLIC TDCB"/>
    <property type="match status" value="1"/>
</dbReference>
<keyword evidence="7 13" id="KW-0028">Amino-acid biosynthesis</keyword>
<comment type="similarity">
    <text evidence="4 13">Belongs to the threonine synthase family.</text>
</comment>
<dbReference type="InterPro" id="IPR000634">
    <property type="entry name" value="Ser/Thr_deHydtase_PyrdxlP-BS"/>
</dbReference>
<dbReference type="PROSITE" id="PS50206">
    <property type="entry name" value="RHODANESE_3"/>
    <property type="match status" value="1"/>
</dbReference>
<comment type="function">
    <text evidence="2 13">Catalyzes the gamma-elimination of phosphate from L-phosphohomoserine and the beta-addition of water to produce L-threonine.</text>
</comment>
<dbReference type="GO" id="GO:0003941">
    <property type="term" value="F:L-serine ammonia-lyase activity"/>
    <property type="evidence" value="ECO:0007669"/>
    <property type="project" value="TreeGrafter"/>
</dbReference>
<comment type="catalytic activity">
    <reaction evidence="11 13">
        <text>O-phospho-L-homoserine + H2O = L-threonine + phosphate</text>
        <dbReference type="Rhea" id="RHEA:10840"/>
        <dbReference type="ChEBI" id="CHEBI:15377"/>
        <dbReference type="ChEBI" id="CHEBI:43474"/>
        <dbReference type="ChEBI" id="CHEBI:57590"/>
        <dbReference type="ChEBI" id="CHEBI:57926"/>
        <dbReference type="EC" id="4.2.3.1"/>
    </reaction>
</comment>
<dbReference type="GO" id="GO:0006567">
    <property type="term" value="P:L-threonine catabolic process"/>
    <property type="evidence" value="ECO:0007669"/>
    <property type="project" value="TreeGrafter"/>
</dbReference>
<evidence type="ECO:0000256" key="2">
    <source>
        <dbReference type="ARBA" id="ARBA00003648"/>
    </source>
</evidence>
<feature type="binding site" evidence="14">
    <location>
        <position position="337"/>
    </location>
    <ligand>
        <name>pyridoxal 5'-phosphate</name>
        <dbReference type="ChEBI" id="CHEBI:597326"/>
    </ligand>
</feature>
<dbReference type="KEGG" id="enn:FRE64_02935"/>
<dbReference type="Pfam" id="PF00291">
    <property type="entry name" value="PALP"/>
    <property type="match status" value="1"/>
</dbReference>
<name>A0A5B8NKZ3_9CHRO</name>
<feature type="domain" description="Rhodanese" evidence="16">
    <location>
        <begin position="102"/>
        <end position="145"/>
    </location>
</feature>